<sequence>MTVLSKNVAVTSTAEGTVLLDTVRGVYWHVNPTAVRVIEALDRGRTLEEVGADIARDTGADPDHVLRDCVRLLADLRKARLIRRIR</sequence>
<dbReference type="InterPro" id="IPR008792">
    <property type="entry name" value="PQQD"/>
</dbReference>
<dbReference type="InterPro" id="IPR041881">
    <property type="entry name" value="PqqD_sf"/>
</dbReference>
<dbReference type="EMBL" id="ACVN02000045">
    <property type="protein sequence ID" value="ERK61706.1"/>
    <property type="molecule type" value="Genomic_DNA"/>
</dbReference>
<dbReference type="Pfam" id="PF05402">
    <property type="entry name" value="PqqD"/>
    <property type="match status" value="1"/>
</dbReference>
<reference evidence="1" key="1">
    <citation type="submission" date="2013-08" db="EMBL/GenBank/DDBJ databases">
        <authorList>
            <person name="Durkin A.S."/>
            <person name="Haft D.R."/>
            <person name="McCorrison J."/>
            <person name="Torralba M."/>
            <person name="Gillis M."/>
            <person name="Haft D.H."/>
            <person name="Methe B."/>
            <person name="Sutton G."/>
            <person name="Nelson K.E."/>
        </authorList>
    </citation>
    <scope>NUCLEOTIDE SEQUENCE [LARGE SCALE GENOMIC DNA]</scope>
    <source>
        <strain evidence="1">F0233</strain>
    </source>
</reference>
<evidence type="ECO:0000313" key="2">
    <source>
        <dbReference type="Proteomes" id="UP000017052"/>
    </source>
</evidence>
<keyword evidence="2" id="KW-1185">Reference proteome</keyword>
<name>U2QYU4_9ACTN</name>
<accession>U2QYU4</accession>
<protein>
    <submittedName>
        <fullName evidence="1">PqqD family protein</fullName>
    </submittedName>
</protein>
<proteinExistence type="predicted"/>
<comment type="caution">
    <text evidence="1">The sequence shown here is derived from an EMBL/GenBank/DDBJ whole genome shotgun (WGS) entry which is preliminary data.</text>
</comment>
<dbReference type="Proteomes" id="UP000017052">
    <property type="component" value="Unassembled WGS sequence"/>
</dbReference>
<gene>
    <name evidence="1" type="ORF">HMPREF0682_2040</name>
</gene>
<evidence type="ECO:0000313" key="1">
    <source>
        <dbReference type="EMBL" id="ERK61706.1"/>
    </source>
</evidence>
<organism evidence="1 2">
    <name type="scientific">Propionibacterium acidifaciens F0233</name>
    <dbReference type="NCBI Taxonomy" id="553198"/>
    <lineage>
        <taxon>Bacteria</taxon>
        <taxon>Bacillati</taxon>
        <taxon>Actinomycetota</taxon>
        <taxon>Actinomycetes</taxon>
        <taxon>Propionibacteriales</taxon>
        <taxon>Propionibacteriaceae</taxon>
        <taxon>Propionibacterium</taxon>
    </lineage>
</organism>
<dbReference type="AlphaFoldDB" id="U2QYU4"/>
<dbReference type="Gene3D" id="1.10.10.1150">
    <property type="entry name" value="Coenzyme PQQ synthesis protein D (PqqD)"/>
    <property type="match status" value="1"/>
</dbReference>
<dbReference type="OrthoDB" id="5195143at2"/>